<keyword evidence="2" id="KW-1133">Transmembrane helix</keyword>
<feature type="region of interest" description="Disordered" evidence="1">
    <location>
        <begin position="169"/>
        <end position="240"/>
    </location>
</feature>
<evidence type="ECO:0000256" key="1">
    <source>
        <dbReference type="SAM" id="MobiDB-lite"/>
    </source>
</evidence>
<reference evidence="3 4" key="1">
    <citation type="submission" date="2022-12" db="EMBL/GenBank/DDBJ databases">
        <title>Genomic features and morphological characterization of a novel Knufia sp. strain isolated from spacecraft assembly facility.</title>
        <authorList>
            <person name="Teixeira M."/>
            <person name="Chander A.M."/>
            <person name="Stajich J.E."/>
            <person name="Venkateswaran K."/>
        </authorList>
    </citation>
    <scope>NUCLEOTIDE SEQUENCE [LARGE SCALE GENOMIC DNA]</scope>
    <source>
        <strain evidence="3 4">FJI-L2-BK-P2</strain>
    </source>
</reference>
<sequence>MYEIDPDITNGTCYYKAGAEADEEYSPAGNAELGHTFCCRLKDKLNSHNACVQETIGYTYLAGCTDHTYAHPSCPYKANYSDYQWLGMVTCDDADANKLVTWVGCENDDSATPSISKDSEGCTCDLNVQDPDMPLFRAGPGLDAWGHLPDSKGEKIDWEHGYPLSSMSYDNLPTSEQSTATKTVPPPTTRVSTSDSSSLTTTSAAGSSSALSTTSTITHTSSSAAATSEGAASGLAGRPTGEKVGAGIGIGLLGIAAILMSCYGLFRLYKKLKKKRTDTNPDIDSEKANAQAEPTIPDVGDPEIRSPAWSGHKSELPGSPTDTATPQPQMLDSASTIVNSPSWSSMANTSPKQSSEQPVYRPFRYQPSTNLEGIQELPDHERPRWAQTDFGTYGPNRGYNWEHDRRMQDGSGRPDSGGNSNVHELPG</sequence>
<dbReference type="Proteomes" id="UP001316803">
    <property type="component" value="Unassembled WGS sequence"/>
</dbReference>
<feature type="compositionally biased region" description="Polar residues" evidence="1">
    <location>
        <begin position="417"/>
        <end position="427"/>
    </location>
</feature>
<proteinExistence type="predicted"/>
<keyword evidence="4" id="KW-1185">Reference proteome</keyword>
<evidence type="ECO:0000313" key="3">
    <source>
        <dbReference type="EMBL" id="KAK5956097.1"/>
    </source>
</evidence>
<organism evidence="3 4">
    <name type="scientific">Knufia fluminis</name>
    <dbReference type="NCBI Taxonomy" id="191047"/>
    <lineage>
        <taxon>Eukaryota</taxon>
        <taxon>Fungi</taxon>
        <taxon>Dikarya</taxon>
        <taxon>Ascomycota</taxon>
        <taxon>Pezizomycotina</taxon>
        <taxon>Eurotiomycetes</taxon>
        <taxon>Chaetothyriomycetidae</taxon>
        <taxon>Chaetothyriales</taxon>
        <taxon>Trichomeriaceae</taxon>
        <taxon>Knufia</taxon>
    </lineage>
</organism>
<gene>
    <name evidence="3" type="ORF">OHC33_002670</name>
</gene>
<feature type="compositionally biased region" description="Low complexity" evidence="1">
    <location>
        <begin position="178"/>
        <end position="236"/>
    </location>
</feature>
<feature type="region of interest" description="Disordered" evidence="1">
    <location>
        <begin position="274"/>
        <end position="327"/>
    </location>
</feature>
<accession>A0AAN8EQ55</accession>
<keyword evidence="2" id="KW-0812">Transmembrane</keyword>
<evidence type="ECO:0000256" key="2">
    <source>
        <dbReference type="SAM" id="Phobius"/>
    </source>
</evidence>
<keyword evidence="2" id="KW-0472">Membrane</keyword>
<comment type="caution">
    <text evidence="3">The sequence shown here is derived from an EMBL/GenBank/DDBJ whole genome shotgun (WGS) entry which is preliminary data.</text>
</comment>
<name>A0AAN8EQ55_9EURO</name>
<feature type="region of interest" description="Disordered" evidence="1">
    <location>
        <begin position="374"/>
        <end position="427"/>
    </location>
</feature>
<dbReference type="EMBL" id="JAKLMC020000005">
    <property type="protein sequence ID" value="KAK5956097.1"/>
    <property type="molecule type" value="Genomic_DNA"/>
</dbReference>
<evidence type="ECO:0000313" key="4">
    <source>
        <dbReference type="Proteomes" id="UP001316803"/>
    </source>
</evidence>
<protein>
    <submittedName>
        <fullName evidence="3">Uncharacterized protein</fullName>
    </submittedName>
</protein>
<feature type="transmembrane region" description="Helical" evidence="2">
    <location>
        <begin position="244"/>
        <end position="266"/>
    </location>
</feature>
<dbReference type="AlphaFoldDB" id="A0AAN8EQ55"/>